<dbReference type="PANTHER" id="PTHR19443:SF16">
    <property type="entry name" value="HEXOKINASE TYPE 1-RELATED"/>
    <property type="match status" value="1"/>
</dbReference>
<sequence>MAKRIIEQTCDLYRVDGTSVKRIADEFNEELDRALDGEKSTLQILPSFLSAPSGREEGYYLAVDFGGSNLRVMLVGLQGQGSYEMIDQISKPLKDPQGRYDYTTADTSGREVFAFIADLAAEVWAKASPCKLGLTFSYPMQQDSICSARLLRWTKELKLRQTVGRDIGQMLGEALRDKGIDLRPAAIINDTVGVFLAGCYCDPAVCAGSICGTGHNTCYLEPSRVTSSNQVMIVNTEAGNFSPLPGNGYDQILDKATDDPGQQNMEKMVSGKYLGELMRITLTDLGQKGYLPGYDPTLRIWCQPYSLPTEVLGWLGSKRSAERQQLANWAEENGIAFNQDGYSCLNLISTAILERAMKLIASTYIAILKRNRQLNDKRQVIAVDGALFKNVPGFLAGIESILQRELPDRAISLIYTADGSSVGAAVAAALAEDHICADRNQR</sequence>
<evidence type="ECO:0000313" key="12">
    <source>
        <dbReference type="EMBL" id="KUG03314.1"/>
    </source>
</evidence>
<evidence type="ECO:0000256" key="2">
    <source>
        <dbReference type="ARBA" id="ARBA00005007"/>
    </source>
</evidence>
<comment type="pathway">
    <text evidence="2">Carbohydrate metabolism.</text>
</comment>
<dbReference type="GO" id="GO:0004340">
    <property type="term" value="F:glucokinase activity"/>
    <property type="evidence" value="ECO:0007669"/>
    <property type="project" value="TreeGrafter"/>
</dbReference>
<dbReference type="GO" id="GO:0001678">
    <property type="term" value="P:intracellular glucose homeostasis"/>
    <property type="evidence" value="ECO:0007669"/>
    <property type="project" value="InterPro"/>
</dbReference>
<dbReference type="InterPro" id="IPR022672">
    <property type="entry name" value="Hexokinase_N"/>
</dbReference>
<dbReference type="PROSITE" id="PS51748">
    <property type="entry name" value="HEXOKINASE_2"/>
    <property type="match status" value="1"/>
</dbReference>
<dbReference type="UniPathway" id="UPA00109">
    <property type="reaction ID" value="UER00180"/>
</dbReference>
<comment type="similarity">
    <text evidence="3">Belongs to the hexokinase family.</text>
</comment>
<dbReference type="EMBL" id="LNQE01001886">
    <property type="protein sequence ID" value="KUG03314.1"/>
    <property type="molecule type" value="Genomic_DNA"/>
</dbReference>
<proteinExistence type="inferred from homology"/>
<dbReference type="Pfam" id="PF00349">
    <property type="entry name" value="Hexokinase_1"/>
    <property type="match status" value="1"/>
</dbReference>
<evidence type="ECO:0000256" key="9">
    <source>
        <dbReference type="ARBA" id="ARBA00047905"/>
    </source>
</evidence>
<comment type="catalytic activity">
    <reaction evidence="9">
        <text>D-fructose + ATP = D-fructose 6-phosphate + ADP + H(+)</text>
        <dbReference type="Rhea" id="RHEA:16125"/>
        <dbReference type="ChEBI" id="CHEBI:15378"/>
        <dbReference type="ChEBI" id="CHEBI:30616"/>
        <dbReference type="ChEBI" id="CHEBI:37721"/>
        <dbReference type="ChEBI" id="CHEBI:61527"/>
        <dbReference type="ChEBI" id="CHEBI:456216"/>
        <dbReference type="EC" id="2.7.1.1"/>
    </reaction>
    <physiologicalReaction direction="left-to-right" evidence="9">
        <dbReference type="Rhea" id="RHEA:16126"/>
    </physiologicalReaction>
</comment>
<dbReference type="PRINTS" id="PR00475">
    <property type="entry name" value="HEXOKINASE"/>
</dbReference>
<reference evidence="12" key="1">
    <citation type="journal article" date="2015" name="Proc. Natl. Acad. Sci. U.S.A.">
        <title>Networks of energetic and metabolic interactions define dynamics in microbial communities.</title>
        <authorList>
            <person name="Embree M."/>
            <person name="Liu J.K."/>
            <person name="Al-Bassam M.M."/>
            <person name="Zengler K."/>
        </authorList>
    </citation>
    <scope>NUCLEOTIDE SEQUENCE</scope>
</reference>
<dbReference type="CDD" id="cd24000">
    <property type="entry name" value="ASKHA_NBD_HK"/>
    <property type="match status" value="1"/>
</dbReference>
<dbReference type="EC" id="2.7.1.1" evidence="12"/>
<keyword evidence="6 12" id="KW-0418">Kinase</keyword>
<evidence type="ECO:0000256" key="5">
    <source>
        <dbReference type="ARBA" id="ARBA00022741"/>
    </source>
</evidence>
<dbReference type="GO" id="GO:0005536">
    <property type="term" value="F:D-glucose binding"/>
    <property type="evidence" value="ECO:0007669"/>
    <property type="project" value="InterPro"/>
</dbReference>
<keyword evidence="7" id="KW-0067">ATP-binding</keyword>
<gene>
    <name evidence="12" type="ORF">ASZ90_019277</name>
</gene>
<keyword evidence="5" id="KW-0547">Nucleotide-binding</keyword>
<dbReference type="SUPFAM" id="SSF53067">
    <property type="entry name" value="Actin-like ATPase domain"/>
    <property type="match status" value="2"/>
</dbReference>
<comment type="pathway">
    <text evidence="1">Carbohydrate degradation.</text>
</comment>
<dbReference type="GO" id="GO:0005829">
    <property type="term" value="C:cytosol"/>
    <property type="evidence" value="ECO:0007669"/>
    <property type="project" value="TreeGrafter"/>
</dbReference>
<protein>
    <submittedName>
        <fullName evidence="12">Hexokinase</fullName>
        <ecNumber evidence="12">2.7.1.1</ecNumber>
    </submittedName>
</protein>
<feature type="domain" description="Hexokinase C-terminal" evidence="11">
    <location>
        <begin position="207"/>
        <end position="430"/>
    </location>
</feature>
<dbReference type="Gene3D" id="3.40.367.20">
    <property type="match status" value="1"/>
</dbReference>
<evidence type="ECO:0000256" key="7">
    <source>
        <dbReference type="ARBA" id="ARBA00022840"/>
    </source>
</evidence>
<keyword evidence="8" id="KW-0324">Glycolysis</keyword>
<evidence type="ECO:0000259" key="11">
    <source>
        <dbReference type="Pfam" id="PF03727"/>
    </source>
</evidence>
<dbReference type="PANTHER" id="PTHR19443">
    <property type="entry name" value="HEXOKINASE"/>
    <property type="match status" value="1"/>
</dbReference>
<feature type="domain" description="Hexokinase N-terminal" evidence="10">
    <location>
        <begin position="6"/>
        <end position="200"/>
    </location>
</feature>
<dbReference type="GO" id="GO:0006096">
    <property type="term" value="P:glycolytic process"/>
    <property type="evidence" value="ECO:0007669"/>
    <property type="project" value="UniProtKB-UniPathway"/>
</dbReference>
<dbReference type="Pfam" id="PF03727">
    <property type="entry name" value="Hexokinase_2"/>
    <property type="match status" value="1"/>
</dbReference>
<evidence type="ECO:0000256" key="8">
    <source>
        <dbReference type="ARBA" id="ARBA00023152"/>
    </source>
</evidence>
<dbReference type="GO" id="GO:0005524">
    <property type="term" value="F:ATP binding"/>
    <property type="evidence" value="ECO:0007669"/>
    <property type="project" value="UniProtKB-KW"/>
</dbReference>
<evidence type="ECO:0000256" key="1">
    <source>
        <dbReference type="ARBA" id="ARBA00004921"/>
    </source>
</evidence>
<dbReference type="GO" id="GO:0008865">
    <property type="term" value="F:fructokinase activity"/>
    <property type="evidence" value="ECO:0007669"/>
    <property type="project" value="TreeGrafter"/>
</dbReference>
<name>A0A0W8E3Y9_9ZZZZ</name>
<evidence type="ECO:0000256" key="6">
    <source>
        <dbReference type="ARBA" id="ARBA00022777"/>
    </source>
</evidence>
<accession>A0A0W8E3Y9</accession>
<evidence type="ECO:0000256" key="4">
    <source>
        <dbReference type="ARBA" id="ARBA00022679"/>
    </source>
</evidence>
<keyword evidence="4 12" id="KW-0808">Transferase</keyword>
<dbReference type="InterPro" id="IPR001312">
    <property type="entry name" value="Hexokinase"/>
</dbReference>
<dbReference type="InterPro" id="IPR043129">
    <property type="entry name" value="ATPase_NBD"/>
</dbReference>
<dbReference type="Gene3D" id="3.30.420.40">
    <property type="match status" value="1"/>
</dbReference>
<evidence type="ECO:0000259" key="10">
    <source>
        <dbReference type="Pfam" id="PF00349"/>
    </source>
</evidence>
<dbReference type="AlphaFoldDB" id="A0A0W8E3Y9"/>
<dbReference type="InterPro" id="IPR022673">
    <property type="entry name" value="Hexokinase_C"/>
</dbReference>
<evidence type="ECO:0000256" key="3">
    <source>
        <dbReference type="ARBA" id="ARBA00009225"/>
    </source>
</evidence>
<comment type="caution">
    <text evidence="12">The sequence shown here is derived from an EMBL/GenBank/DDBJ whole genome shotgun (WGS) entry which is preliminary data.</text>
</comment>
<dbReference type="GO" id="GO:0005739">
    <property type="term" value="C:mitochondrion"/>
    <property type="evidence" value="ECO:0007669"/>
    <property type="project" value="TreeGrafter"/>
</dbReference>
<dbReference type="GO" id="GO:0006006">
    <property type="term" value="P:glucose metabolic process"/>
    <property type="evidence" value="ECO:0007669"/>
    <property type="project" value="TreeGrafter"/>
</dbReference>
<organism evidence="12">
    <name type="scientific">hydrocarbon metagenome</name>
    <dbReference type="NCBI Taxonomy" id="938273"/>
    <lineage>
        <taxon>unclassified sequences</taxon>
        <taxon>metagenomes</taxon>
        <taxon>ecological metagenomes</taxon>
    </lineage>
</organism>